<reference evidence="2" key="1">
    <citation type="submission" date="2014-03" db="EMBL/GenBank/DDBJ databases">
        <title>The Genome Sequence of Puccinia striiformis f. sp. tritici PST-78.</title>
        <authorList>
            <consortium name="The Broad Institute Genome Sequencing Platform"/>
            <person name="Cuomo C."/>
            <person name="Hulbert S."/>
            <person name="Chen X."/>
            <person name="Walker B."/>
            <person name="Young S.K."/>
            <person name="Zeng Q."/>
            <person name="Gargeya S."/>
            <person name="Fitzgerald M."/>
            <person name="Haas B."/>
            <person name="Abouelleil A."/>
            <person name="Alvarado L."/>
            <person name="Arachchi H.M."/>
            <person name="Berlin A.M."/>
            <person name="Chapman S.B."/>
            <person name="Goldberg J."/>
            <person name="Griggs A."/>
            <person name="Gujja S."/>
            <person name="Hansen M."/>
            <person name="Howarth C."/>
            <person name="Imamovic A."/>
            <person name="Larimer J."/>
            <person name="McCowan C."/>
            <person name="Montmayeur A."/>
            <person name="Murphy C."/>
            <person name="Neiman D."/>
            <person name="Pearson M."/>
            <person name="Priest M."/>
            <person name="Roberts A."/>
            <person name="Saif S."/>
            <person name="Shea T."/>
            <person name="Sisk P."/>
            <person name="Sykes S."/>
            <person name="Wortman J."/>
            <person name="Nusbaum C."/>
            <person name="Birren B."/>
        </authorList>
    </citation>
    <scope>NUCLEOTIDE SEQUENCE [LARGE SCALE GENOMIC DNA]</scope>
    <source>
        <strain evidence="2">race PST-78</strain>
    </source>
</reference>
<accession>A0A0L0VBE1</accession>
<protein>
    <submittedName>
        <fullName evidence="1">Uncharacterized protein</fullName>
    </submittedName>
</protein>
<proteinExistence type="predicted"/>
<sequence>MAAQAQDILSTVDLTGDQATANVGGEKVTAGTDAMTSNPNAIQQGVVPNLEDLLHHYRRMADHIDGLLQYAVENPITSDDKKFQPFQDFIPMTCPSLFRATKYHSAHAETVISSIEYDYGKYGSINADGVYNILDCFQPVKKIMERYVLHESKNSELAKDSHQKFGEWFQDWYSVILLASNRFCSLNPLTWSAYRRMQGY</sequence>
<evidence type="ECO:0000313" key="2">
    <source>
        <dbReference type="Proteomes" id="UP000054564"/>
    </source>
</evidence>
<comment type="caution">
    <text evidence="1">The sequence shown here is derived from an EMBL/GenBank/DDBJ whole genome shotgun (WGS) entry which is preliminary data.</text>
</comment>
<evidence type="ECO:0000313" key="1">
    <source>
        <dbReference type="EMBL" id="KNE96583.1"/>
    </source>
</evidence>
<organism evidence="1 2">
    <name type="scientific">Puccinia striiformis f. sp. tritici PST-78</name>
    <dbReference type="NCBI Taxonomy" id="1165861"/>
    <lineage>
        <taxon>Eukaryota</taxon>
        <taxon>Fungi</taxon>
        <taxon>Dikarya</taxon>
        <taxon>Basidiomycota</taxon>
        <taxon>Pucciniomycotina</taxon>
        <taxon>Pucciniomycetes</taxon>
        <taxon>Pucciniales</taxon>
        <taxon>Pucciniaceae</taxon>
        <taxon>Puccinia</taxon>
    </lineage>
</organism>
<dbReference type="AlphaFoldDB" id="A0A0L0VBE1"/>
<keyword evidence="2" id="KW-1185">Reference proteome</keyword>
<dbReference type="EMBL" id="AJIL01000080">
    <property type="protein sequence ID" value="KNE96583.1"/>
    <property type="molecule type" value="Genomic_DNA"/>
</dbReference>
<gene>
    <name evidence="1" type="ORF">PSTG_10142</name>
</gene>
<dbReference type="Proteomes" id="UP000054564">
    <property type="component" value="Unassembled WGS sequence"/>
</dbReference>
<name>A0A0L0VBE1_9BASI</name>